<dbReference type="SMART" id="SM00365">
    <property type="entry name" value="LRR_SD22"/>
    <property type="match status" value="12"/>
</dbReference>
<dbReference type="GeneID" id="105364503"/>
<evidence type="ECO:0000256" key="2">
    <source>
        <dbReference type="ARBA" id="ARBA00022737"/>
    </source>
</evidence>
<feature type="signal peptide" evidence="4">
    <location>
        <begin position="1"/>
        <end position="18"/>
    </location>
</feature>
<dbReference type="RefSeq" id="XP_011500734.1">
    <property type="nucleotide sequence ID" value="XM_011502432.1"/>
</dbReference>
<protein>
    <submittedName>
        <fullName evidence="6">Chaoptin</fullName>
    </submittedName>
</protein>
<dbReference type="SUPFAM" id="SSF52058">
    <property type="entry name" value="L domain-like"/>
    <property type="match status" value="4"/>
</dbReference>
<name>A0AAJ6YMC4_9HYME</name>
<dbReference type="FunFam" id="3.80.10.10:FF:001164">
    <property type="entry name" value="GH01279p"/>
    <property type="match status" value="2"/>
</dbReference>
<keyword evidence="3" id="KW-1133">Transmembrane helix</keyword>
<keyword evidence="1" id="KW-0433">Leucine-rich repeat</keyword>
<keyword evidence="5" id="KW-1185">Reference proteome</keyword>
<reference evidence="6" key="1">
    <citation type="submission" date="2025-08" db="UniProtKB">
        <authorList>
            <consortium name="RefSeq"/>
        </authorList>
    </citation>
    <scope>IDENTIFICATION</scope>
</reference>
<evidence type="ECO:0000313" key="6">
    <source>
        <dbReference type="RefSeq" id="XP_011500734.1"/>
    </source>
</evidence>
<dbReference type="KEGG" id="csol:105364503"/>
<gene>
    <name evidence="6" type="primary">LOC105364503</name>
</gene>
<dbReference type="InterPro" id="IPR032675">
    <property type="entry name" value="LRR_dom_sf"/>
</dbReference>
<dbReference type="PANTHER" id="PTHR45712:SF22">
    <property type="entry name" value="INSULIN-LIKE GROWTH FACTOR-BINDING PROTEIN COMPLEX ACID LABILE SUBUNIT"/>
    <property type="match status" value="1"/>
</dbReference>
<dbReference type="Gene3D" id="3.80.10.10">
    <property type="entry name" value="Ribonuclease Inhibitor"/>
    <property type="match status" value="8"/>
</dbReference>
<sequence>MAYFFLLIFLLLSTATAAQSNWRPCIEVKRTLRIPCQCTEAISNLNNTTLSLEVNCDNIILADDALSSLSGQPIVSFSQQFCGHQNLPNELISILPENIEKLNLCNNEISRLMDRQLQRFINLNELRLANNALGDNLNPIFSSNEFHDISSLKILDLQSNGLRHLEEGIFKRCINLEELYLDYNNLTSPPIDSLKGPKAIKVLSLAGNNIGTIRRGTFSILGRTLLHLDLSSNELLHFEDGALIEMVNLLTLNISHNNLQRLNSDVFKDAIKLQQLDISSNFLKYFPLDALHYSKGITFLNISNNLITELDDAHLSNLKNLEFLDLSRNNIGRLSTNAFITSTSLIQLDLSFNALRAIEEASFGGLTNLQYLSLRDNNILLMPSASLARLPSLMHLNLEFNRIAVITSEILRTSVPHLTSFSLKHNLMRELPPRLFYHFNKLDSLELSGNMISEIDRQSFVGIEDTLTYLDLSANQISIIDELPLKNLVSLNLADNLLKKISPGIFKHFNQLQYLNISNNPLYGGFPPIFPKSLISLDASFTDLQILPSVLLLNLENLESISFLGNKLQEIGENTFKNLYNLTSIDLSYNKIANIESEAFVGLQNLYKLNLQGNNLRIFGGEHFNTGTGLEILNLSNNVIEYLSPTVFIIHPRLREIDLSWNRFTIFPNELMKTLQFLEILNLSNNLLHTIKEFGFAQIIRLRDLNLSNNRIESVEELAFHNSTQLQRLDLSNNRLEYLSERMMEGILRMEKLDLTNNRLSSLPEKIFDVSRIRSLEGINLSGNFFVEIPTRALQKQVANLRCLNIARNRLSEIFTQDIISSVKCLDISENSLSENTVYRILSEAKVLRYLNIASCGVHKITKLEAPFLQYLNLSNNALKHIESFALERTTMLEDLDISKNQLQSFESLLNTFGSISPLKILDISENDIKIVNESSLIGFENLKKLKMFDLINCTRIEKSAFKSLFKLRNLQAFNFPRLGYFDVQGIIKEMNNLEALDIEIKDLNVGNEQLFISIHPRLKSLILRGERLRNVLSSLLVGIKSPDLSIQFKNTSIETIPATLLFPVPRSTLIELDVSGSKLKIISSQLISTFEERSKFIQIKGLKLKIKCDCEAKHLWRWYKNMELQRENSITCITPESLKGYSLLNLTEKRLSCIPEQSTTLLQLENTETITTTKRPTSSKPEVIWTIAPTTQDSRNTKYSVGDSPMNVSSGITNNTDDTLIISIVGGIVAFIAIVMIIICICRLRWSNQMNQSRMQAAMSSSIHEASMLRPSSAYSGKLNQDLYVSSYNGSTLGHNNNSSIVPATQIPATPVHMLPFIQSLPMIHTSNCAQPIYGYYDSSPLPFYVAESSENKFDR</sequence>
<proteinExistence type="predicted"/>
<dbReference type="Proteomes" id="UP000695007">
    <property type="component" value="Unplaced"/>
</dbReference>
<feature type="chain" id="PRO_5042481175" evidence="4">
    <location>
        <begin position="19"/>
        <end position="1357"/>
    </location>
</feature>
<dbReference type="InterPro" id="IPR001611">
    <property type="entry name" value="Leu-rich_rpt"/>
</dbReference>
<dbReference type="InterPro" id="IPR003591">
    <property type="entry name" value="Leu-rich_rpt_typical-subtyp"/>
</dbReference>
<dbReference type="Pfam" id="PF13855">
    <property type="entry name" value="LRR_8"/>
    <property type="match status" value="7"/>
</dbReference>
<dbReference type="SMART" id="SM00369">
    <property type="entry name" value="LRR_TYP"/>
    <property type="match status" value="24"/>
</dbReference>
<evidence type="ECO:0000313" key="5">
    <source>
        <dbReference type="Proteomes" id="UP000695007"/>
    </source>
</evidence>
<dbReference type="InterPro" id="IPR026906">
    <property type="entry name" value="LRR_5"/>
</dbReference>
<feature type="transmembrane region" description="Helical" evidence="3">
    <location>
        <begin position="1221"/>
        <end position="1247"/>
    </location>
</feature>
<evidence type="ECO:0000256" key="3">
    <source>
        <dbReference type="SAM" id="Phobius"/>
    </source>
</evidence>
<dbReference type="PANTHER" id="PTHR45712">
    <property type="entry name" value="AGAP008170-PA"/>
    <property type="match status" value="1"/>
</dbReference>
<organism evidence="5 6">
    <name type="scientific">Ceratosolen solmsi marchali</name>
    <dbReference type="NCBI Taxonomy" id="326594"/>
    <lineage>
        <taxon>Eukaryota</taxon>
        <taxon>Metazoa</taxon>
        <taxon>Ecdysozoa</taxon>
        <taxon>Arthropoda</taxon>
        <taxon>Hexapoda</taxon>
        <taxon>Insecta</taxon>
        <taxon>Pterygota</taxon>
        <taxon>Neoptera</taxon>
        <taxon>Endopterygota</taxon>
        <taxon>Hymenoptera</taxon>
        <taxon>Apocrita</taxon>
        <taxon>Proctotrupomorpha</taxon>
        <taxon>Chalcidoidea</taxon>
        <taxon>Agaonidae</taxon>
        <taxon>Agaoninae</taxon>
        <taxon>Ceratosolen</taxon>
    </lineage>
</organism>
<keyword evidence="2" id="KW-0677">Repeat</keyword>
<dbReference type="PROSITE" id="PS51450">
    <property type="entry name" value="LRR"/>
    <property type="match status" value="9"/>
</dbReference>
<evidence type="ECO:0000256" key="4">
    <source>
        <dbReference type="SAM" id="SignalP"/>
    </source>
</evidence>
<evidence type="ECO:0000256" key="1">
    <source>
        <dbReference type="ARBA" id="ARBA00022614"/>
    </source>
</evidence>
<dbReference type="InterPro" id="IPR050333">
    <property type="entry name" value="SLRP"/>
</dbReference>
<keyword evidence="3" id="KW-0812">Transmembrane</keyword>
<keyword evidence="4" id="KW-0732">Signal</keyword>
<dbReference type="SMART" id="SM00364">
    <property type="entry name" value="LRR_BAC"/>
    <property type="match status" value="8"/>
</dbReference>
<accession>A0AAJ6YMC4</accession>
<keyword evidence="3" id="KW-0472">Membrane</keyword>
<dbReference type="Pfam" id="PF13306">
    <property type="entry name" value="LRR_5"/>
    <property type="match status" value="1"/>
</dbReference>